<gene>
    <name evidence="2" type="ORF">Vafri_12000</name>
</gene>
<feature type="compositionally biased region" description="Polar residues" evidence="1">
    <location>
        <begin position="94"/>
        <end position="106"/>
    </location>
</feature>
<feature type="compositionally biased region" description="Low complexity" evidence="1">
    <location>
        <begin position="70"/>
        <end position="80"/>
    </location>
</feature>
<keyword evidence="3" id="KW-1185">Reference proteome</keyword>
<accession>A0A8J4B940</accession>
<organism evidence="2 3">
    <name type="scientific">Volvox africanus</name>
    <dbReference type="NCBI Taxonomy" id="51714"/>
    <lineage>
        <taxon>Eukaryota</taxon>
        <taxon>Viridiplantae</taxon>
        <taxon>Chlorophyta</taxon>
        <taxon>core chlorophytes</taxon>
        <taxon>Chlorophyceae</taxon>
        <taxon>CS clade</taxon>
        <taxon>Chlamydomonadales</taxon>
        <taxon>Volvocaceae</taxon>
        <taxon>Volvox</taxon>
    </lineage>
</organism>
<proteinExistence type="predicted"/>
<dbReference type="Proteomes" id="UP000747399">
    <property type="component" value="Unassembled WGS sequence"/>
</dbReference>
<sequence>MVEGGRDAATDTMSCCSCVEGCGGRVVRPCPVSNVATRGSARGAIPAAAVPSGHPPATVAAAVAAAASSSSVHPTATSTAGSHSGGFRTPKRISAQTSIPSSGWRVNSSRASSRRGIFLEVSLAATVLGHCARAGEGCILGARDGNSSSSLR</sequence>
<protein>
    <submittedName>
        <fullName evidence="2">Uncharacterized protein</fullName>
    </submittedName>
</protein>
<comment type="caution">
    <text evidence="2">The sequence shown here is derived from an EMBL/GenBank/DDBJ whole genome shotgun (WGS) entry which is preliminary data.</text>
</comment>
<name>A0A8J4B940_9CHLO</name>
<dbReference type="EMBL" id="BNCO01000025">
    <property type="protein sequence ID" value="GIL56680.1"/>
    <property type="molecule type" value="Genomic_DNA"/>
</dbReference>
<evidence type="ECO:0000313" key="2">
    <source>
        <dbReference type="EMBL" id="GIL56680.1"/>
    </source>
</evidence>
<evidence type="ECO:0000256" key="1">
    <source>
        <dbReference type="SAM" id="MobiDB-lite"/>
    </source>
</evidence>
<dbReference type="AlphaFoldDB" id="A0A8J4B940"/>
<feature type="region of interest" description="Disordered" evidence="1">
    <location>
        <begin position="70"/>
        <end position="106"/>
    </location>
</feature>
<reference evidence="2" key="1">
    <citation type="journal article" date="2021" name="Proc. Natl. Acad. Sci. U.S.A.">
        <title>Three genomes in the algal genus Volvox reveal the fate of a haploid sex-determining region after a transition to homothallism.</title>
        <authorList>
            <person name="Yamamoto K."/>
            <person name="Hamaji T."/>
            <person name="Kawai-Toyooka H."/>
            <person name="Matsuzaki R."/>
            <person name="Takahashi F."/>
            <person name="Nishimura Y."/>
            <person name="Kawachi M."/>
            <person name="Noguchi H."/>
            <person name="Minakuchi Y."/>
            <person name="Umen J.G."/>
            <person name="Toyoda A."/>
            <person name="Nozaki H."/>
        </authorList>
    </citation>
    <scope>NUCLEOTIDE SEQUENCE</scope>
    <source>
        <strain evidence="2">NIES-3780</strain>
    </source>
</reference>
<evidence type="ECO:0000313" key="3">
    <source>
        <dbReference type="Proteomes" id="UP000747399"/>
    </source>
</evidence>